<reference evidence="1 2" key="1">
    <citation type="journal article" date="2018" name="Cell">
        <title>The Chara Genome: Secondary Complexity and Implications for Plant Terrestrialization.</title>
        <authorList>
            <person name="Nishiyama T."/>
            <person name="Sakayama H."/>
            <person name="Vries J.D."/>
            <person name="Buschmann H."/>
            <person name="Saint-Marcoux D."/>
            <person name="Ullrich K.K."/>
            <person name="Haas F.B."/>
            <person name="Vanderstraeten L."/>
            <person name="Becker D."/>
            <person name="Lang D."/>
            <person name="Vosolsobe S."/>
            <person name="Rombauts S."/>
            <person name="Wilhelmsson P.K.I."/>
            <person name="Janitza P."/>
            <person name="Kern R."/>
            <person name="Heyl A."/>
            <person name="Rumpler F."/>
            <person name="Villalobos L.I.A.C."/>
            <person name="Clay J.M."/>
            <person name="Skokan R."/>
            <person name="Toyoda A."/>
            <person name="Suzuki Y."/>
            <person name="Kagoshima H."/>
            <person name="Schijlen E."/>
            <person name="Tajeshwar N."/>
            <person name="Catarino B."/>
            <person name="Hetherington A.J."/>
            <person name="Saltykova A."/>
            <person name="Bonnot C."/>
            <person name="Breuninger H."/>
            <person name="Symeonidi A."/>
            <person name="Radhakrishnan G.V."/>
            <person name="Van Nieuwerburgh F."/>
            <person name="Deforce D."/>
            <person name="Chang C."/>
            <person name="Karol K.G."/>
            <person name="Hedrich R."/>
            <person name="Ulvskov P."/>
            <person name="Glockner G."/>
            <person name="Delwiche C.F."/>
            <person name="Petrasek J."/>
            <person name="Van de Peer Y."/>
            <person name="Friml J."/>
            <person name="Beilby M."/>
            <person name="Dolan L."/>
            <person name="Kohara Y."/>
            <person name="Sugano S."/>
            <person name="Fujiyama A."/>
            <person name="Delaux P.-M."/>
            <person name="Quint M."/>
            <person name="TheiBen G."/>
            <person name="Hagemann M."/>
            <person name="Harholt J."/>
            <person name="Dunand C."/>
            <person name="Zachgo S."/>
            <person name="Langdale J."/>
            <person name="Maumus F."/>
            <person name="Straeten D.V.D."/>
            <person name="Gould S.B."/>
            <person name="Rensing S.A."/>
        </authorList>
    </citation>
    <scope>NUCLEOTIDE SEQUENCE [LARGE SCALE GENOMIC DNA]</scope>
    <source>
        <strain evidence="1 2">S276</strain>
    </source>
</reference>
<sequence length="354" mass="38501">MMAMQAAIMQDEVAAALLEEEEAPLEVVRMHKRQIEELYEVLTHHQQDLSAELLDEGEEVLNGWDEEIRAHFSLQRLGITERAQVTAEMGDCAEMIRKLRGVFVKLWEGLHVKTTCGGSQQGSCVGLVEGQVPGATTRDRLHAIDDVGVPIALSNNELGISREEPEERQVCCGELEARLLVDVEECSRGGGGIAVLCDDNNSNNNNNNGELHFCVDRGDENNNNNINNNNNSNNNNNNDNRTGIEGDWCGEGVDNKIANENNISGDDCSNNNNIGNHYNTGEEGELRACFYGGQVVSNGSDSIDFGRGMPVAICGRGELLGGGSSLGMFTMIRGPSTVRNVILLRSWDPGGVGW</sequence>
<proteinExistence type="predicted"/>
<dbReference type="EMBL" id="BFEA01000719">
    <property type="protein sequence ID" value="GBG89148.1"/>
    <property type="molecule type" value="Genomic_DNA"/>
</dbReference>
<dbReference type="Proteomes" id="UP000265515">
    <property type="component" value="Unassembled WGS sequence"/>
</dbReference>
<accession>A0A388M3I0</accession>
<organism evidence="1 2">
    <name type="scientific">Chara braunii</name>
    <name type="common">Braun's stonewort</name>
    <dbReference type="NCBI Taxonomy" id="69332"/>
    <lineage>
        <taxon>Eukaryota</taxon>
        <taxon>Viridiplantae</taxon>
        <taxon>Streptophyta</taxon>
        <taxon>Charophyceae</taxon>
        <taxon>Charales</taxon>
        <taxon>Characeae</taxon>
        <taxon>Chara</taxon>
    </lineage>
</organism>
<gene>
    <name evidence="1" type="ORF">CBR_g48855</name>
</gene>
<comment type="caution">
    <text evidence="1">The sequence shown here is derived from an EMBL/GenBank/DDBJ whole genome shotgun (WGS) entry which is preliminary data.</text>
</comment>
<evidence type="ECO:0000313" key="2">
    <source>
        <dbReference type="Proteomes" id="UP000265515"/>
    </source>
</evidence>
<protein>
    <submittedName>
        <fullName evidence="1">Uncharacterized protein</fullName>
    </submittedName>
</protein>
<name>A0A388M3I0_CHABU</name>
<dbReference type="Gramene" id="GBG89148">
    <property type="protein sequence ID" value="GBG89148"/>
    <property type="gene ID" value="CBR_g48855"/>
</dbReference>
<evidence type="ECO:0000313" key="1">
    <source>
        <dbReference type="EMBL" id="GBG89148.1"/>
    </source>
</evidence>
<keyword evidence="2" id="KW-1185">Reference proteome</keyword>
<dbReference type="AlphaFoldDB" id="A0A388M3I0"/>